<evidence type="ECO:0008006" key="4">
    <source>
        <dbReference type="Google" id="ProtNLM"/>
    </source>
</evidence>
<keyword evidence="3" id="KW-1185">Reference proteome</keyword>
<reference evidence="2" key="1">
    <citation type="submission" date="2021-06" db="EMBL/GenBank/DDBJ databases">
        <title>Parelaphostrongylus tenuis whole genome reference sequence.</title>
        <authorList>
            <person name="Garwood T.J."/>
            <person name="Larsen P.A."/>
            <person name="Fountain-Jones N.M."/>
            <person name="Garbe J.R."/>
            <person name="Macchietto M.G."/>
            <person name="Kania S.A."/>
            <person name="Gerhold R.W."/>
            <person name="Richards J.E."/>
            <person name="Wolf T.M."/>
        </authorList>
    </citation>
    <scope>NUCLEOTIDE SEQUENCE</scope>
    <source>
        <strain evidence="2">MNPRO001-30</strain>
        <tissue evidence="2">Meninges</tissue>
    </source>
</reference>
<evidence type="ECO:0000256" key="1">
    <source>
        <dbReference type="SAM" id="MobiDB-lite"/>
    </source>
</evidence>
<feature type="region of interest" description="Disordered" evidence="1">
    <location>
        <begin position="114"/>
        <end position="133"/>
    </location>
</feature>
<proteinExistence type="predicted"/>
<dbReference type="EMBL" id="JAHQIW010000325">
    <property type="protein sequence ID" value="KAJ1347522.1"/>
    <property type="molecule type" value="Genomic_DNA"/>
</dbReference>
<evidence type="ECO:0000313" key="2">
    <source>
        <dbReference type="EMBL" id="KAJ1347522.1"/>
    </source>
</evidence>
<dbReference type="Proteomes" id="UP001196413">
    <property type="component" value="Unassembled WGS sequence"/>
</dbReference>
<organism evidence="2 3">
    <name type="scientific">Parelaphostrongylus tenuis</name>
    <name type="common">Meningeal worm</name>
    <dbReference type="NCBI Taxonomy" id="148309"/>
    <lineage>
        <taxon>Eukaryota</taxon>
        <taxon>Metazoa</taxon>
        <taxon>Ecdysozoa</taxon>
        <taxon>Nematoda</taxon>
        <taxon>Chromadorea</taxon>
        <taxon>Rhabditida</taxon>
        <taxon>Rhabditina</taxon>
        <taxon>Rhabditomorpha</taxon>
        <taxon>Strongyloidea</taxon>
        <taxon>Metastrongylidae</taxon>
        <taxon>Parelaphostrongylus</taxon>
    </lineage>
</organism>
<evidence type="ECO:0000313" key="3">
    <source>
        <dbReference type="Proteomes" id="UP001196413"/>
    </source>
</evidence>
<comment type="caution">
    <text evidence="2">The sequence shown here is derived from an EMBL/GenBank/DDBJ whole genome shotgun (WGS) entry which is preliminary data.</text>
</comment>
<protein>
    <recommendedName>
        <fullName evidence="4">Mos1 transposase HTH domain-containing protein</fullName>
    </recommendedName>
</protein>
<name>A0AAD5LVG8_PARTN</name>
<accession>A0AAD5LVG8</accession>
<dbReference type="AlphaFoldDB" id="A0AAD5LVG8"/>
<gene>
    <name evidence="2" type="ORF">KIN20_002596</name>
</gene>
<sequence>MAAQRSLLDRSLLLYEYEFGRDSQTALENKKFAKVQVFVSGQAAFCFFAEFRTDNTNLEDQLHSTRLRKFHRMTVIEADKENPTVTIEELANDFNCGLVTISIIMKVVGSATSTSPQSQRAKRQHKAACRQTDKEEVNRTGMRVAGSCAVQF</sequence>